<protein>
    <submittedName>
        <fullName evidence="2">Uncharacterized protein</fullName>
    </submittedName>
</protein>
<name>A0A6C0BD22_9ZZZZ</name>
<feature type="compositionally biased region" description="Basic residues" evidence="1">
    <location>
        <begin position="588"/>
        <end position="599"/>
    </location>
</feature>
<feature type="region of interest" description="Disordered" evidence="1">
    <location>
        <begin position="572"/>
        <end position="599"/>
    </location>
</feature>
<organism evidence="2">
    <name type="scientific">viral metagenome</name>
    <dbReference type="NCBI Taxonomy" id="1070528"/>
    <lineage>
        <taxon>unclassified sequences</taxon>
        <taxon>metagenomes</taxon>
        <taxon>organismal metagenomes</taxon>
    </lineage>
</organism>
<evidence type="ECO:0000256" key="1">
    <source>
        <dbReference type="SAM" id="MobiDB-lite"/>
    </source>
</evidence>
<reference evidence="2" key="1">
    <citation type="journal article" date="2020" name="Nature">
        <title>Giant virus diversity and host interactions through global metagenomics.</title>
        <authorList>
            <person name="Schulz F."/>
            <person name="Roux S."/>
            <person name="Paez-Espino D."/>
            <person name="Jungbluth S."/>
            <person name="Walsh D.A."/>
            <person name="Denef V.J."/>
            <person name="McMahon K.D."/>
            <person name="Konstantinidis K.T."/>
            <person name="Eloe-Fadrosh E.A."/>
            <person name="Kyrpides N.C."/>
            <person name="Woyke T."/>
        </authorList>
    </citation>
    <scope>NUCLEOTIDE SEQUENCE</scope>
    <source>
        <strain evidence="2">GVMAG-M-3300010158-60</strain>
    </source>
</reference>
<sequence>MYRYYHLLKWNTEQKSLPLKIFIDNDEFIKSQLEKVTNENIASIACKRVTKINGKEQITYQTSEFDTFSNTIKDYYDNTTNPSFTKVFEDTDQCTFLPAVLRVSDLDIMPLFMSEFNVPSYTRKLFNRNFDEQIKPMENPNELFATIQDLAKTGKKVCVLAAVSRTVTRQLHTVAAIFWYNGETLTCALYDPIYTSRDEVNVTKNYLWALNVVYYNLKMAYSGINIINLSLKYCVTKEGKGLRCPQYYINAEYCTIFCLYFLFCYAKNGGPDSDEGLGKSVDDSYIVRPDELKTEPCIASNKFRLVTLSFILTVLTNISIDTEILEKIEKKYNEMKSTYEILSAPILALLDEKKRRLLVIQYDNLITSATSALEQKYYVTALSYLKRAKALGVGKNLNTQITNTENKIIIQKEEINEEISRLREEGRKYLGANDFKNADTIYKKILILYNILGKYNLPEEMYKESITAKKGVEDILLDKVRALEERIIKSFKEGNDATALKNIKASLAIPICHDRIGFLHELQEKIAALQGFKKLIDDGKTKEAIEAINRYLLFAWLPPPATEIIKDRLRELLPKNSAPPPAGSPGKGGKRKTRRKARN</sequence>
<accession>A0A6C0BD22</accession>
<dbReference type="AlphaFoldDB" id="A0A6C0BD22"/>
<dbReference type="EMBL" id="MN739110">
    <property type="protein sequence ID" value="QHS89469.1"/>
    <property type="molecule type" value="Genomic_DNA"/>
</dbReference>
<evidence type="ECO:0000313" key="2">
    <source>
        <dbReference type="EMBL" id="QHS89469.1"/>
    </source>
</evidence>
<proteinExistence type="predicted"/>